<evidence type="ECO:0000313" key="2">
    <source>
        <dbReference type="EMBL" id="QOG26139.1"/>
    </source>
</evidence>
<evidence type="ECO:0000256" key="1">
    <source>
        <dbReference type="SAM" id="Phobius"/>
    </source>
</evidence>
<keyword evidence="1" id="KW-0472">Membrane</keyword>
<name>A0AAE7MME4_ENTGA</name>
<sequence>MKERVFRLKKQQQRFMILAVLTIIHLIFSSFYLYFYGYFNGQNLASFFVVITSLLRYGFLLWIAVWGYLAMKHTQKAAFFYLALFFINLIFPYFLTNPSSLLFHHIRSRRQE</sequence>
<feature type="transmembrane region" description="Helical" evidence="1">
    <location>
        <begin position="78"/>
        <end position="95"/>
    </location>
</feature>
<dbReference type="EMBL" id="CP050485">
    <property type="protein sequence ID" value="QOG26139.1"/>
    <property type="molecule type" value="Genomic_DNA"/>
</dbReference>
<dbReference type="Proteomes" id="UP000516696">
    <property type="component" value="Chromosome"/>
</dbReference>
<feature type="transmembrane region" description="Helical" evidence="1">
    <location>
        <begin position="47"/>
        <end position="71"/>
    </location>
</feature>
<evidence type="ECO:0000313" key="3">
    <source>
        <dbReference type="Proteomes" id="UP000516696"/>
    </source>
</evidence>
<organism evidence="2 3">
    <name type="scientific">Enterococcus gallinarum</name>
    <dbReference type="NCBI Taxonomy" id="1353"/>
    <lineage>
        <taxon>Bacteria</taxon>
        <taxon>Bacillati</taxon>
        <taxon>Bacillota</taxon>
        <taxon>Bacilli</taxon>
        <taxon>Lactobacillales</taxon>
        <taxon>Enterococcaceae</taxon>
        <taxon>Enterococcus</taxon>
    </lineage>
</organism>
<keyword evidence="1" id="KW-0812">Transmembrane</keyword>
<protein>
    <submittedName>
        <fullName evidence="2">Uncharacterized protein</fullName>
    </submittedName>
</protein>
<feature type="transmembrane region" description="Helical" evidence="1">
    <location>
        <begin position="15"/>
        <end position="35"/>
    </location>
</feature>
<reference evidence="2 3" key="1">
    <citation type="submission" date="2020-03" db="EMBL/GenBank/DDBJ databases">
        <title>Characterization of ganglioside-mimicking enterococci.</title>
        <authorList>
            <person name="Patry R.T."/>
            <person name="Nothaft H."/>
            <person name="Bridger R."/>
            <person name="Shajahan A."/>
            <person name="Huynh S."/>
            <person name="Sanchez S."/>
            <person name="Azadi P."/>
            <person name="Cooper K."/>
            <person name="Miller W.G."/>
            <person name="Parker C.T."/>
            <person name="Wells L."/>
            <person name="Szymanski C.M."/>
        </authorList>
    </citation>
    <scope>NUCLEOTIDE SEQUENCE [LARGE SCALE GENOMIC DNA]</scope>
    <source>
        <strain evidence="2 3">EGM181</strain>
    </source>
</reference>
<proteinExistence type="predicted"/>
<accession>A0AAE7MME4</accession>
<dbReference type="AlphaFoldDB" id="A0AAE7MME4"/>
<keyword evidence="1" id="KW-1133">Transmembrane helix</keyword>
<gene>
    <name evidence="2" type="ORF">EGM181_02100</name>
</gene>